<feature type="transmembrane region" description="Helical" evidence="1">
    <location>
        <begin position="152"/>
        <end position="169"/>
    </location>
</feature>
<dbReference type="EMBL" id="FN554971">
    <property type="protein sequence ID" value="CBH13901.1"/>
    <property type="molecule type" value="Genomic_DNA"/>
</dbReference>
<dbReference type="Proteomes" id="UP000002316">
    <property type="component" value="Chromosome 8"/>
</dbReference>
<dbReference type="KEGG" id="tbg:TbgDal_VIII8450"/>
<keyword evidence="2" id="KW-0732">Signal</keyword>
<dbReference type="RefSeq" id="XP_011776177.1">
    <property type="nucleotide sequence ID" value="XM_011777875.1"/>
</dbReference>
<organism evidence="3 4">
    <name type="scientific">Trypanosoma brucei gambiense (strain MHOM/CI/86/DAL972)</name>
    <dbReference type="NCBI Taxonomy" id="679716"/>
    <lineage>
        <taxon>Eukaryota</taxon>
        <taxon>Discoba</taxon>
        <taxon>Euglenozoa</taxon>
        <taxon>Kinetoplastea</taxon>
        <taxon>Metakinetoplastina</taxon>
        <taxon>Trypanosomatida</taxon>
        <taxon>Trypanosomatidae</taxon>
        <taxon>Trypanosoma</taxon>
    </lineage>
</organism>
<sequence length="170" mass="19610">MLLSLLLLLLMLLLFFFQCFPPSPSPLWSTEITPFAVLTVVSLLSTCSISMLFMFHMGTTQIHVPFTHFPKVSGKLLLLLLLLLFFFFPQPHVLHRFSFPFSHYLCLLVSEYLAFRFFYSLGSTKLFEKEGITGISSKGETGTNIALMLRRIDYLIHFIVIILLLLWLQI</sequence>
<gene>
    <name evidence="3" type="ORF">TbgDal_VIII8450</name>
</gene>
<evidence type="ECO:0000256" key="2">
    <source>
        <dbReference type="SAM" id="SignalP"/>
    </source>
</evidence>
<keyword evidence="1" id="KW-0812">Transmembrane</keyword>
<dbReference type="GeneID" id="23864090"/>
<dbReference type="AlphaFoldDB" id="C9ZWW2"/>
<feature type="transmembrane region" description="Helical" evidence="1">
    <location>
        <begin position="35"/>
        <end position="55"/>
    </location>
</feature>
<accession>C9ZWW2</accession>
<keyword evidence="1" id="KW-0472">Membrane</keyword>
<feature type="chain" id="PRO_5003004805" description="T. brucei spp.-specific protein" evidence="2">
    <location>
        <begin position="20"/>
        <end position="170"/>
    </location>
</feature>
<reference evidence="4" key="1">
    <citation type="journal article" date="2010" name="PLoS Negl. Trop. Dis.">
        <title>The genome sequence of Trypanosoma brucei gambiense, causative agent of chronic human african trypanosomiasis.</title>
        <authorList>
            <person name="Jackson A.P."/>
            <person name="Sanders M."/>
            <person name="Berry A."/>
            <person name="McQuillan J."/>
            <person name="Aslett M.A."/>
            <person name="Quail M.A."/>
            <person name="Chukualim B."/>
            <person name="Capewell P."/>
            <person name="MacLeod A."/>
            <person name="Melville S.E."/>
            <person name="Gibson W."/>
            <person name="Barry J.D."/>
            <person name="Berriman M."/>
            <person name="Hertz-Fowler C."/>
        </authorList>
    </citation>
    <scope>NUCLEOTIDE SEQUENCE [LARGE SCALE GENOMIC DNA]</scope>
    <source>
        <strain evidence="4">MHOM/CI/86/DAL972</strain>
    </source>
</reference>
<evidence type="ECO:0000313" key="3">
    <source>
        <dbReference type="EMBL" id="CBH13901.1"/>
    </source>
</evidence>
<protein>
    <recommendedName>
        <fullName evidence="5">T. brucei spp.-specific protein</fullName>
    </recommendedName>
</protein>
<evidence type="ECO:0000256" key="1">
    <source>
        <dbReference type="SAM" id="Phobius"/>
    </source>
</evidence>
<feature type="transmembrane region" description="Helical" evidence="1">
    <location>
        <begin position="76"/>
        <end position="95"/>
    </location>
</feature>
<proteinExistence type="predicted"/>
<evidence type="ECO:0000313" key="4">
    <source>
        <dbReference type="Proteomes" id="UP000002316"/>
    </source>
</evidence>
<keyword evidence="1" id="KW-1133">Transmembrane helix</keyword>
<name>C9ZWW2_TRYB9</name>
<feature type="signal peptide" evidence="2">
    <location>
        <begin position="1"/>
        <end position="19"/>
    </location>
</feature>
<evidence type="ECO:0008006" key="5">
    <source>
        <dbReference type="Google" id="ProtNLM"/>
    </source>
</evidence>